<protein>
    <submittedName>
        <fullName evidence="3">Uncharacterized protein</fullName>
    </submittedName>
</protein>
<gene>
    <name evidence="3" type="ORF">ABCQ75_00025</name>
</gene>
<keyword evidence="2" id="KW-0812">Transmembrane</keyword>
<evidence type="ECO:0000256" key="2">
    <source>
        <dbReference type="SAM" id="Phobius"/>
    </source>
</evidence>
<feature type="compositionally biased region" description="Low complexity" evidence="1">
    <location>
        <begin position="10"/>
        <end position="20"/>
    </location>
</feature>
<sequence>MQSLGRPNRSQQPDPSQQPSEGLRRQGGFRVGALGLSVLVLAFLVAVLFAANQNDVIGWIVAVVSFGWLLFAFFVFTTVRSAGRRAQARFEEAARQFGGRAPSMAGTAGEARTVDDARDLKLDHSFKIIQVQERVVRENLGKDDDQVARALETIQITAANARDMLRPDGQAPVAGTVVDEG</sequence>
<name>A0ABU9WXI7_9MICC</name>
<evidence type="ECO:0000313" key="4">
    <source>
        <dbReference type="Proteomes" id="UP001422074"/>
    </source>
</evidence>
<dbReference type="EMBL" id="JBDFRB010000001">
    <property type="protein sequence ID" value="MEN2742925.1"/>
    <property type="molecule type" value="Genomic_DNA"/>
</dbReference>
<keyword evidence="2" id="KW-1133">Transmembrane helix</keyword>
<reference evidence="3 4" key="1">
    <citation type="submission" date="2024-05" db="EMBL/GenBank/DDBJ databases">
        <title>Sinomonas sp. nov., isolated from a waste landfill.</title>
        <authorList>
            <person name="Zhao Y."/>
        </authorList>
    </citation>
    <scope>NUCLEOTIDE SEQUENCE [LARGE SCALE GENOMIC DNA]</scope>
    <source>
        <strain evidence="3 4">CCTCC AB2014300</strain>
    </source>
</reference>
<dbReference type="RefSeq" id="WP_345882334.1">
    <property type="nucleotide sequence ID" value="NZ_JBDFRB010000001.1"/>
</dbReference>
<keyword evidence="2" id="KW-0472">Membrane</keyword>
<accession>A0ABU9WXI7</accession>
<proteinExistence type="predicted"/>
<feature type="transmembrane region" description="Helical" evidence="2">
    <location>
        <begin position="31"/>
        <end position="51"/>
    </location>
</feature>
<feature type="region of interest" description="Disordered" evidence="1">
    <location>
        <begin position="1"/>
        <end position="24"/>
    </location>
</feature>
<comment type="caution">
    <text evidence="3">The sequence shown here is derived from an EMBL/GenBank/DDBJ whole genome shotgun (WGS) entry which is preliminary data.</text>
</comment>
<organism evidence="3 4">
    <name type="scientific">Sinomonas halotolerans</name>
    <dbReference type="NCBI Taxonomy" id="1644133"/>
    <lineage>
        <taxon>Bacteria</taxon>
        <taxon>Bacillati</taxon>
        <taxon>Actinomycetota</taxon>
        <taxon>Actinomycetes</taxon>
        <taxon>Micrococcales</taxon>
        <taxon>Micrococcaceae</taxon>
        <taxon>Sinomonas</taxon>
    </lineage>
</organism>
<evidence type="ECO:0000313" key="3">
    <source>
        <dbReference type="EMBL" id="MEN2742925.1"/>
    </source>
</evidence>
<keyword evidence="4" id="KW-1185">Reference proteome</keyword>
<dbReference type="Proteomes" id="UP001422074">
    <property type="component" value="Unassembled WGS sequence"/>
</dbReference>
<evidence type="ECO:0000256" key="1">
    <source>
        <dbReference type="SAM" id="MobiDB-lite"/>
    </source>
</evidence>
<feature type="transmembrane region" description="Helical" evidence="2">
    <location>
        <begin position="57"/>
        <end position="79"/>
    </location>
</feature>